<sequence length="120" mass="12835">MLMVESGELSVLRCTSYALEAMGSILGLVVMICSSGGIVGDWDGKTGGKVAVVGGFWLWAAHIEMACKPCLEKDREAIDRNLNPYYDTDDDTICAPLNPNPPASVYDNDSDATFSVVKAV</sequence>
<accession>A0ABC8UFG6</accession>
<comment type="caution">
    <text evidence="1">The sequence shown here is derived from an EMBL/GenBank/DDBJ whole genome shotgun (WGS) entry which is preliminary data.</text>
</comment>
<protein>
    <submittedName>
        <fullName evidence="1">Uncharacterized protein</fullName>
    </submittedName>
</protein>
<dbReference type="AlphaFoldDB" id="A0ABC8UFG6"/>
<evidence type="ECO:0000313" key="1">
    <source>
        <dbReference type="EMBL" id="CAK9179755.1"/>
    </source>
</evidence>
<dbReference type="Proteomes" id="UP001642360">
    <property type="component" value="Unassembled WGS sequence"/>
</dbReference>
<name>A0ABC8UFG6_9AQUA</name>
<proteinExistence type="predicted"/>
<reference evidence="1 2" key="1">
    <citation type="submission" date="2024-02" db="EMBL/GenBank/DDBJ databases">
        <authorList>
            <person name="Vignale AGUSTIN F."/>
            <person name="Sosa J E."/>
            <person name="Modenutti C."/>
        </authorList>
    </citation>
    <scope>NUCLEOTIDE SEQUENCE [LARGE SCALE GENOMIC DNA]</scope>
</reference>
<keyword evidence="2" id="KW-1185">Reference proteome</keyword>
<gene>
    <name evidence="1" type="ORF">ILEXP_LOCUS49711</name>
</gene>
<dbReference type="EMBL" id="CAUOFW020007602">
    <property type="protein sequence ID" value="CAK9179755.1"/>
    <property type="molecule type" value="Genomic_DNA"/>
</dbReference>
<evidence type="ECO:0000313" key="2">
    <source>
        <dbReference type="Proteomes" id="UP001642360"/>
    </source>
</evidence>
<organism evidence="1 2">
    <name type="scientific">Ilex paraguariensis</name>
    <name type="common">yerba mate</name>
    <dbReference type="NCBI Taxonomy" id="185542"/>
    <lineage>
        <taxon>Eukaryota</taxon>
        <taxon>Viridiplantae</taxon>
        <taxon>Streptophyta</taxon>
        <taxon>Embryophyta</taxon>
        <taxon>Tracheophyta</taxon>
        <taxon>Spermatophyta</taxon>
        <taxon>Magnoliopsida</taxon>
        <taxon>eudicotyledons</taxon>
        <taxon>Gunneridae</taxon>
        <taxon>Pentapetalae</taxon>
        <taxon>asterids</taxon>
        <taxon>campanulids</taxon>
        <taxon>Aquifoliales</taxon>
        <taxon>Aquifoliaceae</taxon>
        <taxon>Ilex</taxon>
    </lineage>
</organism>